<evidence type="ECO:0000313" key="1">
    <source>
        <dbReference type="EMBL" id="HCM30283.1"/>
    </source>
</evidence>
<accession>A0A3D3FWT3</accession>
<sequence length="289" mass="30798">MLSLSDIVNVKVGIGRGVFEAPGATVIGGKKPSFNLEILKLFANGEQGFWYDPNDLGVMYQDSAGTVPVAAVGQPVGLNLDKSRGLVVGNNVSLVSTATKTVDGERYINLINNVVYAYKWFDIEFTLNSITAGGSVFIDGPNGGTSRNFTSLPLGKNKIRILVGSVGVMRLGSVLTSRYDISEITIKELAGNHAYQPTSAARPILQDAPRRIDFDTVDDKLITNLPAQLTGCTVIRSVPGVGAQILTNQTIPATYEDNKDHCGLIVINRALTPSETSAIAAEFNKRAGV</sequence>
<dbReference type="EMBL" id="DPXL01000003">
    <property type="protein sequence ID" value="HCM30283.1"/>
    <property type="molecule type" value="Genomic_DNA"/>
</dbReference>
<gene>
    <name evidence="1" type="ORF">DIC32_00170</name>
</gene>
<evidence type="ECO:0000313" key="2">
    <source>
        <dbReference type="Proteomes" id="UP000262257"/>
    </source>
</evidence>
<comment type="caution">
    <text evidence="1">The sequence shown here is derived from an EMBL/GenBank/DDBJ whole genome shotgun (WGS) entry which is preliminary data.</text>
</comment>
<dbReference type="Proteomes" id="UP000262257">
    <property type="component" value="Unassembled WGS sequence"/>
</dbReference>
<organism evidence="1 2">
    <name type="scientific">Acinetobacter radioresistens</name>
    <dbReference type="NCBI Taxonomy" id="40216"/>
    <lineage>
        <taxon>Bacteria</taxon>
        <taxon>Pseudomonadati</taxon>
        <taxon>Pseudomonadota</taxon>
        <taxon>Gammaproteobacteria</taxon>
        <taxon>Moraxellales</taxon>
        <taxon>Moraxellaceae</taxon>
        <taxon>Acinetobacter</taxon>
    </lineage>
</organism>
<dbReference type="AlphaFoldDB" id="A0A3D3FWT3"/>
<name>A0A3D3FWT3_ACIRA</name>
<proteinExistence type="predicted"/>
<protein>
    <submittedName>
        <fullName evidence="1">Uncharacterized protein</fullName>
    </submittedName>
</protein>
<reference evidence="1 2" key="1">
    <citation type="journal article" date="2018" name="Nat. Biotechnol.">
        <title>A standardized bacterial taxonomy based on genome phylogeny substantially revises the tree of life.</title>
        <authorList>
            <person name="Parks D.H."/>
            <person name="Chuvochina M."/>
            <person name="Waite D.W."/>
            <person name="Rinke C."/>
            <person name="Skarshewski A."/>
            <person name="Chaumeil P.A."/>
            <person name="Hugenholtz P."/>
        </authorList>
    </citation>
    <scope>NUCLEOTIDE SEQUENCE [LARGE SCALE GENOMIC DNA]</scope>
    <source>
        <strain evidence="1">UBA10045</strain>
    </source>
</reference>